<sequence length="661" mass="73464">MPIELQRSQQLHHDLDRRITTLPISSPLTDLSENDQPSSSPLTELSETSPFIGSAALPHRSEGTSQANLDNSSPLKRRSSIIPFYQPKRKQQRHIAFVPATLLPPTPAQDFTPAQLLIQQKMAFEYVRKSFRDSLVVTVDYDLAVARFLQETSHLPLGDIPQSVEFVLTQSRNEGQSTSLQHDVYVCARYIMKDLLAYNSNPGREKPFALRYPNLRALKALAMKNSASPRELPSDVPIILLDIAGRVLAVGLPPKRTKSPETEDADVCPISQFLTKPRDTYLIFAPKQVDSTKVKLAEHKPVEKINNGSGDPKNANTGTNKPAMDRADRALLACLGSARIHNLPVVDQDLIDRTPTNNSHLLTPFPLTLKSGSQLSQSASQPSVHFGAIYGTVQYQSLGYGLGDTHSADIADRKLAFGPDRQGSLMADAAWRNRVVGKENLPQAIQMNDGPLYKRRENARVTMELGWQYDVSLAVILAVQPEAYKIAHQNIDLLSEDGDVLVKQRIHHMRHRILCGRQISYNMQCDYHQDGKNSNLLDSVFFLGSGYTGARFALPDLGVTLCGDHGYSVHGLFKVLLHSVTHILRQPGHAQPPQRISLAIYNHADLFAGVARYSAAKDYSGLFSNPLLWLPLSPCNFSVSESVKTLRDAGKQIWKDYKHMQ</sequence>
<organism evidence="3">
    <name type="scientific">Melampsora larici-populina (strain 98AG31 / pathotype 3-4-7)</name>
    <name type="common">Poplar leaf rust fungus</name>
    <dbReference type="NCBI Taxonomy" id="747676"/>
    <lineage>
        <taxon>Eukaryota</taxon>
        <taxon>Fungi</taxon>
        <taxon>Dikarya</taxon>
        <taxon>Basidiomycota</taxon>
        <taxon>Pucciniomycotina</taxon>
        <taxon>Pucciniomycetes</taxon>
        <taxon>Pucciniales</taxon>
        <taxon>Melampsoraceae</taxon>
        <taxon>Melampsora</taxon>
    </lineage>
</organism>
<evidence type="ECO:0000256" key="1">
    <source>
        <dbReference type="SAM" id="MobiDB-lite"/>
    </source>
</evidence>
<dbReference type="Proteomes" id="UP000001072">
    <property type="component" value="Unassembled WGS sequence"/>
</dbReference>
<dbReference type="InParanoid" id="F4RBJ3"/>
<dbReference type="GeneID" id="18929560"/>
<feature type="compositionally biased region" description="Low complexity" evidence="1">
    <location>
        <begin position="37"/>
        <end position="50"/>
    </location>
</feature>
<feature type="compositionally biased region" description="Polar residues" evidence="1">
    <location>
        <begin position="24"/>
        <end position="36"/>
    </location>
</feature>
<evidence type="ECO:0000313" key="3">
    <source>
        <dbReference type="Proteomes" id="UP000001072"/>
    </source>
</evidence>
<evidence type="ECO:0000313" key="2">
    <source>
        <dbReference type="EMBL" id="EGG10349.1"/>
    </source>
</evidence>
<proteinExistence type="predicted"/>
<dbReference type="OrthoDB" id="2505381at2759"/>
<dbReference type="KEGG" id="mlr:MELLADRAFT_60536"/>
<dbReference type="AlphaFoldDB" id="F4RBJ3"/>
<reference evidence="3" key="1">
    <citation type="journal article" date="2011" name="Proc. Natl. Acad. Sci. U.S.A.">
        <title>Obligate biotrophy features unraveled by the genomic analysis of rust fungi.</title>
        <authorList>
            <person name="Duplessis S."/>
            <person name="Cuomo C.A."/>
            <person name="Lin Y.-C."/>
            <person name="Aerts A."/>
            <person name="Tisserant E."/>
            <person name="Veneault-Fourrey C."/>
            <person name="Joly D.L."/>
            <person name="Hacquard S."/>
            <person name="Amselem J."/>
            <person name="Cantarel B.L."/>
            <person name="Chiu R."/>
            <person name="Coutinho P.M."/>
            <person name="Feau N."/>
            <person name="Field M."/>
            <person name="Frey P."/>
            <person name="Gelhaye E."/>
            <person name="Goldberg J."/>
            <person name="Grabherr M.G."/>
            <person name="Kodira C.D."/>
            <person name="Kohler A."/>
            <person name="Kuees U."/>
            <person name="Lindquist E.A."/>
            <person name="Lucas S.M."/>
            <person name="Mago R."/>
            <person name="Mauceli E."/>
            <person name="Morin E."/>
            <person name="Murat C."/>
            <person name="Pangilinan J.L."/>
            <person name="Park R."/>
            <person name="Pearson M."/>
            <person name="Quesneville H."/>
            <person name="Rouhier N."/>
            <person name="Sakthikumar S."/>
            <person name="Salamov A.A."/>
            <person name="Schmutz J."/>
            <person name="Selles B."/>
            <person name="Shapiro H."/>
            <person name="Tanguay P."/>
            <person name="Tuskan G.A."/>
            <person name="Henrissat B."/>
            <person name="Van de Peer Y."/>
            <person name="Rouze P."/>
            <person name="Ellis J.G."/>
            <person name="Dodds P.N."/>
            <person name="Schein J.E."/>
            <person name="Zhong S."/>
            <person name="Hamelin R.C."/>
            <person name="Grigoriev I.V."/>
            <person name="Szabo L.J."/>
            <person name="Martin F."/>
        </authorList>
    </citation>
    <scope>NUCLEOTIDE SEQUENCE [LARGE SCALE GENOMIC DNA]</scope>
    <source>
        <strain evidence="3">98AG31 / pathotype 3-4-7</strain>
    </source>
</reference>
<dbReference type="Gene3D" id="3.60.130.30">
    <property type="match status" value="1"/>
</dbReference>
<dbReference type="HOGENOM" id="CLU_029635_0_0_1"/>
<feature type="compositionally biased region" description="Polar residues" evidence="1">
    <location>
        <begin position="63"/>
        <end position="74"/>
    </location>
</feature>
<keyword evidence="3" id="KW-1185">Reference proteome</keyword>
<name>F4RBJ3_MELLP</name>
<feature type="region of interest" description="Disordered" evidence="1">
    <location>
        <begin position="303"/>
        <end position="323"/>
    </location>
</feature>
<protein>
    <submittedName>
        <fullName evidence="2">Uncharacterized protein</fullName>
    </submittedName>
</protein>
<feature type="region of interest" description="Disordered" evidence="1">
    <location>
        <begin position="24"/>
        <end position="74"/>
    </location>
</feature>
<accession>F4RBJ3</accession>
<dbReference type="EMBL" id="GL883095">
    <property type="protein sequence ID" value="EGG10349.1"/>
    <property type="molecule type" value="Genomic_DNA"/>
</dbReference>
<dbReference type="VEuPathDB" id="FungiDB:MELLADRAFT_60536"/>
<gene>
    <name evidence="2" type="ORF">MELLADRAFT_60536</name>
</gene>
<dbReference type="RefSeq" id="XP_007406650.1">
    <property type="nucleotide sequence ID" value="XM_007406588.1"/>
</dbReference>
<feature type="compositionally biased region" description="Polar residues" evidence="1">
    <location>
        <begin position="306"/>
        <end position="320"/>
    </location>
</feature>